<evidence type="ECO:0000313" key="2">
    <source>
        <dbReference type="EMBL" id="KTD82229.1"/>
    </source>
</evidence>
<feature type="region of interest" description="Disordered" evidence="1">
    <location>
        <begin position="265"/>
        <end position="320"/>
    </location>
</feature>
<reference evidence="2 3" key="1">
    <citation type="submission" date="2015-11" db="EMBL/GenBank/DDBJ databases">
        <title>Genomic analysis of 38 Legionella species identifies large and diverse effector repertoires.</title>
        <authorList>
            <person name="Burstein D."/>
            <person name="Amaro F."/>
            <person name="Zusman T."/>
            <person name="Lifshitz Z."/>
            <person name="Cohen O."/>
            <person name="Gilbert J.A."/>
            <person name="Pupko T."/>
            <person name="Shuman H.A."/>
            <person name="Segal G."/>
        </authorList>
    </citation>
    <scope>NUCLEOTIDE SEQUENCE [LARGE SCALE GENOMIC DNA]</scope>
    <source>
        <strain evidence="2 3">ATCC 51914</strain>
    </source>
</reference>
<dbReference type="AlphaFoldDB" id="A0A0W1ALJ9"/>
<accession>A0A0W1ALJ9</accession>
<evidence type="ECO:0000313" key="3">
    <source>
        <dbReference type="Proteomes" id="UP000054729"/>
    </source>
</evidence>
<protein>
    <submittedName>
        <fullName evidence="2">Dot/Icm T4SS effector</fullName>
    </submittedName>
</protein>
<dbReference type="RefSeq" id="WP_065235646.1">
    <property type="nucleotide sequence ID" value="NZ_CAAAIQ010000006.1"/>
</dbReference>
<proteinExistence type="predicted"/>
<dbReference type="PATRIC" id="fig|66969.6.peg.772"/>
<name>A0A0W1ALJ9_9GAMM</name>
<dbReference type="EMBL" id="LNZB01000015">
    <property type="protein sequence ID" value="KTD82229.1"/>
    <property type="molecule type" value="Genomic_DNA"/>
</dbReference>
<keyword evidence="3" id="KW-1185">Reference proteome</keyword>
<organism evidence="2 3">
    <name type="scientific">Legionella waltersii</name>
    <dbReference type="NCBI Taxonomy" id="66969"/>
    <lineage>
        <taxon>Bacteria</taxon>
        <taxon>Pseudomonadati</taxon>
        <taxon>Pseudomonadota</taxon>
        <taxon>Gammaproteobacteria</taxon>
        <taxon>Legionellales</taxon>
        <taxon>Legionellaceae</taxon>
        <taxon>Legionella</taxon>
    </lineage>
</organism>
<sequence length="405" mass="45553">MSYTIDNPGGGDCGFYAFAIGLINIIQHEYELSGSSATFEKWQHAGLKRIRLQDILSIDLNQLMNSPYNYKSNELSTLQMSLRLIAVNAYREDLLRRISIEREFADKPTTVEGSPIFAKFMQLVQFYKTNPDSVYPDSHFNELALSPEVVKLAKETAKSVKGILQNQDFAKDQRLENKHVKEVFLRDVVLKNGLLNPDSVILAGTDKIQEQGRWATHSDLREITGTLHTNLYVNGHLNGPVSPHCPTVKLNNHGNAHWTTEVDQLPKNTKVVSKKRTAAEEPESSKGLLTEKLSRSSSKSDVSHHSAQRRNQQEQTTSSIEEQVIEATISTQTQKDKVERYRENIKQLIQASSGLGLFANVKNKIDINDIDSAEAVYDSEKGAKESDESFAARLQEAELRRAKLK</sequence>
<evidence type="ECO:0000256" key="1">
    <source>
        <dbReference type="SAM" id="MobiDB-lite"/>
    </source>
</evidence>
<dbReference type="Proteomes" id="UP000054729">
    <property type="component" value="Unassembled WGS sequence"/>
</dbReference>
<gene>
    <name evidence="2" type="ORF">Lwal_0706</name>
</gene>
<comment type="caution">
    <text evidence="2">The sequence shown here is derived from an EMBL/GenBank/DDBJ whole genome shotgun (WGS) entry which is preliminary data.</text>
</comment>